<evidence type="ECO:0000256" key="4">
    <source>
        <dbReference type="ARBA" id="ARBA00022833"/>
    </source>
</evidence>
<feature type="domain" description="HAT C-terminal dimerisation" evidence="7">
    <location>
        <begin position="762"/>
        <end position="826"/>
    </location>
</feature>
<feature type="compositionally biased region" description="Acidic residues" evidence="6">
    <location>
        <begin position="412"/>
        <end position="435"/>
    </location>
</feature>
<dbReference type="PANTHER" id="PTHR46481:SF10">
    <property type="entry name" value="ZINC FINGER BED DOMAIN-CONTAINING PROTEIN 39"/>
    <property type="match status" value="1"/>
</dbReference>
<evidence type="ECO:0000259" key="7">
    <source>
        <dbReference type="Pfam" id="PF05699"/>
    </source>
</evidence>
<comment type="caution">
    <text evidence="8">The sequence shown here is derived from an EMBL/GenBank/DDBJ whole genome shotgun (WGS) entry which is preliminary data.</text>
</comment>
<dbReference type="PANTHER" id="PTHR46481">
    <property type="entry name" value="ZINC FINGER BED DOMAIN-CONTAINING PROTEIN 4"/>
    <property type="match status" value="1"/>
</dbReference>
<dbReference type="SUPFAM" id="SSF53098">
    <property type="entry name" value="Ribonuclease H-like"/>
    <property type="match status" value="1"/>
</dbReference>
<keyword evidence="5" id="KW-0539">Nucleus</keyword>
<dbReference type="GO" id="GO:0005634">
    <property type="term" value="C:nucleus"/>
    <property type="evidence" value="ECO:0007669"/>
    <property type="project" value="UniProtKB-SubCell"/>
</dbReference>
<feature type="compositionally biased region" description="Polar residues" evidence="6">
    <location>
        <begin position="64"/>
        <end position="100"/>
    </location>
</feature>
<dbReference type="AlphaFoldDB" id="A0A816RA10"/>
<sequence length="861" mass="97307">MMSTEEEMEYQSFTSPSVDAPISSTRRSVARRRGRSLNSPHVQSLDRNSNRATSTPRPTRHSGHNSNQSSIPTNEKNENVTTSVLSPISLSNPQHRSQSPAPALPFDCPLDEEQNQNQNMHIATRSGKMKKDTILSYFTIRSDGRYDCNNCHQPYMAYNGSATNLRRHLFIKHDIAAAVYDSQLLQIKQKKPDVSNDVLPTLPKILQKQLDKAIVDCVIDDSLPFTTFTKSGMVNLLKTFDPRYKPPSRFTIASRVDNIYHKYVDEVKTLLKRAPGVAFTADIWKSGARKYYISLTAHLFDKDFEVVPLVLSLRQFTERHLAVNIQSFIKFELDEKFQIMPKQRAGITTDCGRDMVAATSNGLFGPRYACIAHVWNNVVKNGLCLWSPPNSTKFPIDEGNVDVNESIQSVGGDEDDLLDDEEQQADQSGDDETQENNDMTTSPFDQIQTTAVTTVVHNKKIIQPIQDEFLSDDDEPAMIQPETRLITLIGLLERTLNLLNRCRQLVHDMRNIGVVQAFILTEIGGKGRGFTLDMEIRWNTTFQMVDRLLERQILIDTVVRRKFDGLTIAQTNRLKLAALTPDDWDVLRALHHVLMGFDIATTIISASHYPTLSDSFWAITKLRQILISNQDNSRYTEVLKKSALNYLDIYIQKHLSKEQQEGMLIAAFLDPETHNDLSENDFTKAMEIVKQKIKKMPITASSTTTTSSLSSSLSPPHPVLSKKHSAKQLMNRLAGIDTHQSSVKSMSADVEVSFFTNAIKTKENFKQFWSTHRHSFPRLVTLVHRYCLVPATSVASESAFSIAGFVARKQRSSLSSRALRHLLVLKYRKNLIKFQIEDEQPLIQNRQFQSLSLDGAGSSSV</sequence>
<reference evidence="8" key="1">
    <citation type="submission" date="2021-02" db="EMBL/GenBank/DDBJ databases">
        <authorList>
            <person name="Nowell W R."/>
        </authorList>
    </citation>
    <scope>NUCLEOTIDE SEQUENCE</scope>
</reference>
<dbReference type="InterPro" id="IPR012337">
    <property type="entry name" value="RNaseH-like_sf"/>
</dbReference>
<feature type="region of interest" description="Disordered" evidence="6">
    <location>
        <begin position="1"/>
        <end position="111"/>
    </location>
</feature>
<dbReference type="Proteomes" id="UP000663824">
    <property type="component" value="Unassembled WGS sequence"/>
</dbReference>
<evidence type="ECO:0000313" key="9">
    <source>
        <dbReference type="Proteomes" id="UP000663824"/>
    </source>
</evidence>
<keyword evidence="3" id="KW-0863">Zinc-finger</keyword>
<dbReference type="InterPro" id="IPR052035">
    <property type="entry name" value="ZnF_BED_domain_contain"/>
</dbReference>
<dbReference type="InterPro" id="IPR008906">
    <property type="entry name" value="HATC_C_dom"/>
</dbReference>
<organism evidence="8 9">
    <name type="scientific">Rotaria magnacalcarata</name>
    <dbReference type="NCBI Taxonomy" id="392030"/>
    <lineage>
        <taxon>Eukaryota</taxon>
        <taxon>Metazoa</taxon>
        <taxon>Spiralia</taxon>
        <taxon>Gnathifera</taxon>
        <taxon>Rotifera</taxon>
        <taxon>Eurotatoria</taxon>
        <taxon>Bdelloidea</taxon>
        <taxon>Philodinida</taxon>
        <taxon>Philodinidae</taxon>
        <taxon>Rotaria</taxon>
    </lineage>
</organism>
<feature type="compositionally biased region" description="Polar residues" evidence="6">
    <location>
        <begin position="436"/>
        <end position="445"/>
    </location>
</feature>
<proteinExistence type="predicted"/>
<name>A0A816RA10_9BILA</name>
<dbReference type="EMBL" id="CAJNRE010008047">
    <property type="protein sequence ID" value="CAF2070052.1"/>
    <property type="molecule type" value="Genomic_DNA"/>
</dbReference>
<evidence type="ECO:0000256" key="5">
    <source>
        <dbReference type="ARBA" id="ARBA00023242"/>
    </source>
</evidence>
<gene>
    <name evidence="8" type="ORF">MBJ925_LOCUS16542</name>
</gene>
<dbReference type="GO" id="GO:0046983">
    <property type="term" value="F:protein dimerization activity"/>
    <property type="evidence" value="ECO:0007669"/>
    <property type="project" value="InterPro"/>
</dbReference>
<keyword evidence="4" id="KW-0862">Zinc</keyword>
<accession>A0A816RA10</accession>
<dbReference type="GO" id="GO:0008270">
    <property type="term" value="F:zinc ion binding"/>
    <property type="evidence" value="ECO:0007669"/>
    <property type="project" value="UniProtKB-KW"/>
</dbReference>
<feature type="compositionally biased region" description="Polar residues" evidence="6">
    <location>
        <begin position="37"/>
        <end position="57"/>
    </location>
</feature>
<comment type="subcellular location">
    <subcellularLocation>
        <location evidence="1">Nucleus</location>
    </subcellularLocation>
</comment>
<evidence type="ECO:0000313" key="8">
    <source>
        <dbReference type="EMBL" id="CAF2070052.1"/>
    </source>
</evidence>
<evidence type="ECO:0000256" key="2">
    <source>
        <dbReference type="ARBA" id="ARBA00022723"/>
    </source>
</evidence>
<evidence type="ECO:0000256" key="3">
    <source>
        <dbReference type="ARBA" id="ARBA00022771"/>
    </source>
</evidence>
<keyword evidence="2" id="KW-0479">Metal-binding</keyword>
<evidence type="ECO:0000256" key="6">
    <source>
        <dbReference type="SAM" id="MobiDB-lite"/>
    </source>
</evidence>
<dbReference type="SUPFAM" id="SSF140996">
    <property type="entry name" value="Hermes dimerisation domain"/>
    <property type="match status" value="1"/>
</dbReference>
<protein>
    <recommendedName>
        <fullName evidence="7">HAT C-terminal dimerisation domain-containing protein</fullName>
    </recommendedName>
</protein>
<evidence type="ECO:0000256" key="1">
    <source>
        <dbReference type="ARBA" id="ARBA00004123"/>
    </source>
</evidence>
<feature type="region of interest" description="Disordered" evidence="6">
    <location>
        <begin position="406"/>
        <end position="445"/>
    </location>
</feature>
<dbReference type="Pfam" id="PF05699">
    <property type="entry name" value="Dimer_Tnp_hAT"/>
    <property type="match status" value="1"/>
</dbReference>